<comment type="caution">
    <text evidence="1">The sequence shown here is derived from an EMBL/GenBank/DDBJ whole genome shotgun (WGS) entry which is preliminary data.</text>
</comment>
<dbReference type="AlphaFoldDB" id="A0A1F5YJQ5"/>
<gene>
    <name evidence="1" type="ORF">A3F83_08165</name>
</gene>
<reference evidence="1 2" key="1">
    <citation type="journal article" date="2016" name="Nat. Commun.">
        <title>Thousands of microbial genomes shed light on interconnected biogeochemical processes in an aquifer system.</title>
        <authorList>
            <person name="Anantharaman K."/>
            <person name="Brown C.T."/>
            <person name="Hug L.A."/>
            <person name="Sharon I."/>
            <person name="Castelle C.J."/>
            <person name="Probst A.J."/>
            <person name="Thomas B.C."/>
            <person name="Singh A."/>
            <person name="Wilkins M.J."/>
            <person name="Karaoz U."/>
            <person name="Brodie E.L."/>
            <person name="Williams K.H."/>
            <person name="Hubbard S.S."/>
            <person name="Banfield J.F."/>
        </authorList>
    </citation>
    <scope>NUCLEOTIDE SEQUENCE [LARGE SCALE GENOMIC DNA]</scope>
</reference>
<sequence length="70" mass="8317">MTIAGYIDYQRREYCHDISCPVQLLLDRQEPGSELYGQVRDICKNSCIHTTYEFHHWLIEKGYELVRPGK</sequence>
<name>A0A1F5YJQ5_9BACT</name>
<evidence type="ECO:0000313" key="1">
    <source>
        <dbReference type="EMBL" id="OGG00438.1"/>
    </source>
</evidence>
<dbReference type="STRING" id="1817867.A3F83_08165"/>
<evidence type="ECO:0000313" key="2">
    <source>
        <dbReference type="Proteomes" id="UP000179129"/>
    </source>
</evidence>
<proteinExistence type="predicted"/>
<dbReference type="Proteomes" id="UP000179129">
    <property type="component" value="Unassembled WGS sequence"/>
</dbReference>
<organism evidence="1 2">
    <name type="scientific">Candidatus Glassbacteria bacterium RIFCSPLOWO2_12_FULL_58_11</name>
    <dbReference type="NCBI Taxonomy" id="1817867"/>
    <lineage>
        <taxon>Bacteria</taxon>
        <taxon>Candidatus Glassiibacteriota</taxon>
    </lineage>
</organism>
<dbReference type="EMBL" id="MFIX01000257">
    <property type="protein sequence ID" value="OGG00438.1"/>
    <property type="molecule type" value="Genomic_DNA"/>
</dbReference>
<accession>A0A1F5YJQ5</accession>
<protein>
    <submittedName>
        <fullName evidence="1">Uncharacterized protein</fullName>
    </submittedName>
</protein>